<organism evidence="4">
    <name type="scientific">Nitrosopumilaceae spindle-shaped virus</name>
    <dbReference type="NCBI Taxonomy" id="3065433"/>
    <lineage>
        <taxon>Viruses</taxon>
    </lineage>
</organism>
<dbReference type="InterPro" id="IPR011010">
    <property type="entry name" value="DNA_brk_join_enz"/>
</dbReference>
<dbReference type="GO" id="GO:0003677">
    <property type="term" value="F:DNA binding"/>
    <property type="evidence" value="ECO:0007669"/>
    <property type="project" value="InterPro"/>
</dbReference>
<keyword evidence="2" id="KW-0233">DNA recombination</keyword>
<dbReference type="SUPFAM" id="SSF56349">
    <property type="entry name" value="DNA breaking-rejoining enzymes"/>
    <property type="match status" value="1"/>
</dbReference>
<dbReference type="GO" id="GO:0015074">
    <property type="term" value="P:DNA integration"/>
    <property type="evidence" value="ECO:0007669"/>
    <property type="project" value="InterPro"/>
</dbReference>
<evidence type="ECO:0000256" key="2">
    <source>
        <dbReference type="ARBA" id="ARBA00023172"/>
    </source>
</evidence>
<feature type="domain" description="Tyr recombinase" evidence="3">
    <location>
        <begin position="11"/>
        <end position="213"/>
    </location>
</feature>
<evidence type="ECO:0000313" key="4">
    <source>
        <dbReference type="EMBL" id="DBA51745.1"/>
    </source>
</evidence>
<dbReference type="PROSITE" id="PS51898">
    <property type="entry name" value="TYR_RECOMBINASE"/>
    <property type="match status" value="1"/>
</dbReference>
<dbReference type="CDD" id="cd00397">
    <property type="entry name" value="DNA_BRE_C"/>
    <property type="match status" value="1"/>
</dbReference>
<evidence type="ECO:0000256" key="1">
    <source>
        <dbReference type="ARBA" id="ARBA00008857"/>
    </source>
</evidence>
<dbReference type="EMBL" id="BK067783">
    <property type="protein sequence ID" value="DBA51745.1"/>
    <property type="molecule type" value="Genomic_DNA"/>
</dbReference>
<evidence type="ECO:0000259" key="3">
    <source>
        <dbReference type="PROSITE" id="PS51898"/>
    </source>
</evidence>
<reference evidence="4" key="1">
    <citation type="journal article" date="2024" name="Environ. Microbiol. Rep.">
        <title>Hiding in plain sight: The discovery of complete genomes of 11 hypothetical spindle-shaped viruses that putatively infect mesophilic ammonia-oxidizing archaea.</title>
        <authorList>
            <person name="Ni Y."/>
            <person name="Xu T."/>
            <person name="Yan S."/>
            <person name="Chen L."/>
            <person name="Wang Y."/>
        </authorList>
    </citation>
    <scope>NUCLEOTIDE SEQUENCE</scope>
    <source>
        <strain evidence="5">NTT1</strain>
        <strain evidence="4">NTT2</strain>
    </source>
</reference>
<evidence type="ECO:0000313" key="5">
    <source>
        <dbReference type="EMBL" id="DBA52156.1"/>
    </source>
</evidence>
<name>A0AAT9J9D4_9VIRU</name>
<sequence length="213" mass="24552">MKHDETWQNKETSSWIPYTKFIQMLDVIPSLKIRKWKDSDVIMMFKITYWLALRINETLKLTMDSFDLVLGICYLGKTKTEDNDQRLVPKIFIPELKEYLKDKSGALFPGMNYAIVYDWCKRLGKKLNILAFNTPTSVTKQKTVTHAMRKSRGKDMYYGTLSGIKADIGSVSARLGHKGNNRFAQTIDYLDLGKEGTRNYDEAEAEALSKEVD</sequence>
<dbReference type="GO" id="GO:0006310">
    <property type="term" value="P:DNA recombination"/>
    <property type="evidence" value="ECO:0007669"/>
    <property type="project" value="UniProtKB-KW"/>
</dbReference>
<protein>
    <submittedName>
        <fullName evidence="5">ORF15</fullName>
    </submittedName>
    <submittedName>
        <fullName evidence="4">ORF46</fullName>
    </submittedName>
</protein>
<dbReference type="InterPro" id="IPR013762">
    <property type="entry name" value="Integrase-like_cat_sf"/>
</dbReference>
<accession>A0AAT9J9D4</accession>
<dbReference type="Gene3D" id="1.10.443.10">
    <property type="entry name" value="Intergrase catalytic core"/>
    <property type="match status" value="1"/>
</dbReference>
<reference evidence="4" key="2">
    <citation type="submission" date="2024-03" db="EMBL/GenBank/DDBJ databases">
        <authorList>
            <person name="Ni Y."/>
            <person name="Xu T."/>
            <person name="Yan S."/>
            <person name="Chen L."/>
            <person name="Wang Y."/>
        </authorList>
    </citation>
    <scope>NUCLEOTIDE SEQUENCE</scope>
    <source>
        <strain evidence="5">NTT1</strain>
        <strain evidence="4">NTT2</strain>
    </source>
</reference>
<dbReference type="InterPro" id="IPR002104">
    <property type="entry name" value="Integrase_catalytic"/>
</dbReference>
<proteinExistence type="inferred from homology"/>
<comment type="similarity">
    <text evidence="1">Belongs to the 'phage' integrase family.</text>
</comment>
<dbReference type="EMBL" id="BK067791">
    <property type="protein sequence ID" value="DBA52156.1"/>
    <property type="molecule type" value="Genomic_DNA"/>
</dbReference>